<dbReference type="EMBL" id="JAOPGA020001197">
    <property type="protein sequence ID" value="KAL0486000.1"/>
    <property type="molecule type" value="Genomic_DNA"/>
</dbReference>
<dbReference type="GO" id="GO:0016020">
    <property type="term" value="C:membrane"/>
    <property type="evidence" value="ECO:0007669"/>
    <property type="project" value="UniProtKB-SubCell"/>
</dbReference>
<dbReference type="InterPro" id="IPR006214">
    <property type="entry name" value="Bax_inhibitor_1-related"/>
</dbReference>
<organism evidence="7 8">
    <name type="scientific">Acrasis kona</name>
    <dbReference type="NCBI Taxonomy" id="1008807"/>
    <lineage>
        <taxon>Eukaryota</taxon>
        <taxon>Discoba</taxon>
        <taxon>Heterolobosea</taxon>
        <taxon>Tetramitia</taxon>
        <taxon>Eutetramitia</taxon>
        <taxon>Acrasidae</taxon>
        <taxon>Acrasis</taxon>
    </lineage>
</organism>
<reference evidence="7 8" key="1">
    <citation type="submission" date="2024-03" db="EMBL/GenBank/DDBJ databases">
        <title>The Acrasis kona genome and developmental transcriptomes reveal deep origins of eukaryotic multicellular pathways.</title>
        <authorList>
            <person name="Sheikh S."/>
            <person name="Fu C.-J."/>
            <person name="Brown M.W."/>
            <person name="Baldauf S.L."/>
        </authorList>
    </citation>
    <scope>NUCLEOTIDE SEQUENCE [LARGE SCALE GENOMIC DNA]</scope>
    <source>
        <strain evidence="7 8">ATCC MYA-3509</strain>
    </source>
</reference>
<keyword evidence="8" id="KW-1185">Reference proteome</keyword>
<accession>A0AAW2ZAQ0</accession>
<comment type="caution">
    <text evidence="7">The sequence shown here is derived from an EMBL/GenBank/DDBJ whole genome shotgun (WGS) entry which is preliminary data.</text>
</comment>
<proteinExistence type="inferred from homology"/>
<name>A0AAW2ZAQ0_9EUKA</name>
<evidence type="ECO:0000256" key="3">
    <source>
        <dbReference type="ARBA" id="ARBA00022692"/>
    </source>
</evidence>
<feature type="transmembrane region" description="Helical" evidence="6">
    <location>
        <begin position="118"/>
        <end position="139"/>
    </location>
</feature>
<evidence type="ECO:0008006" key="9">
    <source>
        <dbReference type="Google" id="ProtNLM"/>
    </source>
</evidence>
<dbReference type="Proteomes" id="UP001431209">
    <property type="component" value="Unassembled WGS sequence"/>
</dbReference>
<evidence type="ECO:0000256" key="4">
    <source>
        <dbReference type="ARBA" id="ARBA00022989"/>
    </source>
</evidence>
<dbReference type="PANTHER" id="PTHR23291">
    <property type="entry name" value="BAX INHIBITOR-RELATED"/>
    <property type="match status" value="1"/>
</dbReference>
<feature type="transmembrane region" description="Helical" evidence="6">
    <location>
        <begin position="92"/>
        <end position="112"/>
    </location>
</feature>
<keyword evidence="5 6" id="KW-0472">Membrane</keyword>
<dbReference type="AlphaFoldDB" id="A0AAW2ZAQ0"/>
<evidence type="ECO:0000256" key="5">
    <source>
        <dbReference type="ARBA" id="ARBA00023136"/>
    </source>
</evidence>
<keyword evidence="3 6" id="KW-0812">Transmembrane</keyword>
<evidence type="ECO:0000313" key="8">
    <source>
        <dbReference type="Proteomes" id="UP001431209"/>
    </source>
</evidence>
<protein>
    <recommendedName>
        <fullName evidence="9">Bax inhibitor 1</fullName>
    </recommendedName>
</protein>
<feature type="transmembrane region" description="Helical" evidence="6">
    <location>
        <begin position="35"/>
        <end position="56"/>
    </location>
</feature>
<keyword evidence="4 6" id="KW-1133">Transmembrane helix</keyword>
<comment type="subcellular location">
    <subcellularLocation>
        <location evidence="1">Membrane</location>
        <topology evidence="1">Multi-pass membrane protein</topology>
    </subcellularLocation>
</comment>
<evidence type="ECO:0000313" key="7">
    <source>
        <dbReference type="EMBL" id="KAL0486000.1"/>
    </source>
</evidence>
<comment type="similarity">
    <text evidence="2 6">Belongs to the BI1 family.</text>
</comment>
<feature type="transmembrane region" description="Helical" evidence="6">
    <location>
        <begin position="146"/>
        <end position="169"/>
    </location>
</feature>
<evidence type="ECO:0000256" key="2">
    <source>
        <dbReference type="ARBA" id="ARBA00010350"/>
    </source>
</evidence>
<sequence>MFSGTTMEGILNRPKVNITSLNHLSQHVQQHLVKVYSTLLATIACAAVGCIIGVQLNVTSGLLSLLGFGALLWLSVFTTYNSRQPQGLRFGLLCAFGFFEGMQLSGLVRHVLDIDPNIVVLALMATTAIFACFSGCALYSKRREYLYLGGLLSSSLLIMCLLSLFNVLFRIPFINGLQLYGGLLVFMGYVVYDTQVIVEKASLGPEACDHVGHALELFLDAIALFVRILIILADKKEKKKKDRN</sequence>
<dbReference type="Pfam" id="PF01027">
    <property type="entry name" value="Bax1-I"/>
    <property type="match status" value="1"/>
</dbReference>
<feature type="transmembrane region" description="Helical" evidence="6">
    <location>
        <begin position="62"/>
        <end position="80"/>
    </location>
</feature>
<evidence type="ECO:0000256" key="6">
    <source>
        <dbReference type="RuleBase" id="RU004379"/>
    </source>
</evidence>
<evidence type="ECO:0000256" key="1">
    <source>
        <dbReference type="ARBA" id="ARBA00004141"/>
    </source>
</evidence>
<dbReference type="PANTHER" id="PTHR23291:SF32">
    <property type="entry name" value="BAX INHIBITOR 1"/>
    <property type="match status" value="1"/>
</dbReference>
<gene>
    <name evidence="7" type="ORF">AKO1_012289</name>
</gene>